<sequence>MPTYVMACFRLPRGLCRQITAKIATFWWGKCEQETCVHWASFQKLSEVKGRGGIRFRDLEAFNTALLAKQIWRFLTAPNLLVSKVMKAKYMKDPNWMEKNPSNSASWSWKSIHSAKSLLLAGLWKRIGDGRSVSIWKDRWITRSEKGMVSGTKPEDYTLEWVNELIEVGRWKTEQLQKWFGNKDAEFIKDIPTSIGRRKGKLIWCYSKSGMYTVKTGYAVARQFEAKQCELRGHDAETSWEIRKHSLWKKLWHMKVNAKLKHFMWKYLQNCLPVNEVLSKKLGKGEGRCGCCRKAEETIEHLFFSCENAAEVWKMAPVRWDGLQDKQHNLWL</sequence>
<accession>A0ABM4W560</accession>
<protein>
    <recommendedName>
        <fullName evidence="1">Reverse transcriptase zinc-binding domain-containing protein</fullName>
    </recommendedName>
</protein>
<dbReference type="PANTHER" id="PTHR33116">
    <property type="entry name" value="REVERSE TRANSCRIPTASE ZINC-BINDING DOMAIN-CONTAINING PROTEIN-RELATED-RELATED"/>
    <property type="match status" value="1"/>
</dbReference>
<name>A0ABM4W560_COFAR</name>
<organism evidence="2 3">
    <name type="scientific">Coffea arabica</name>
    <name type="common">Arabian coffee</name>
    <dbReference type="NCBI Taxonomy" id="13443"/>
    <lineage>
        <taxon>Eukaryota</taxon>
        <taxon>Viridiplantae</taxon>
        <taxon>Streptophyta</taxon>
        <taxon>Embryophyta</taxon>
        <taxon>Tracheophyta</taxon>
        <taxon>Spermatophyta</taxon>
        <taxon>Magnoliopsida</taxon>
        <taxon>eudicotyledons</taxon>
        <taxon>Gunneridae</taxon>
        <taxon>Pentapetalae</taxon>
        <taxon>asterids</taxon>
        <taxon>lamiids</taxon>
        <taxon>Gentianales</taxon>
        <taxon>Rubiaceae</taxon>
        <taxon>Ixoroideae</taxon>
        <taxon>Gardenieae complex</taxon>
        <taxon>Bertiereae - Coffeeae clade</taxon>
        <taxon>Coffeeae</taxon>
        <taxon>Coffea</taxon>
    </lineage>
</organism>
<evidence type="ECO:0000313" key="2">
    <source>
        <dbReference type="Proteomes" id="UP001652660"/>
    </source>
</evidence>
<proteinExistence type="predicted"/>
<dbReference type="PANTHER" id="PTHR33116:SF86">
    <property type="entry name" value="REVERSE TRANSCRIPTASE DOMAIN-CONTAINING PROTEIN"/>
    <property type="match status" value="1"/>
</dbReference>
<dbReference type="GeneID" id="140016832"/>
<reference evidence="2" key="1">
    <citation type="journal article" date="2025" name="Foods">
        <title>Unveiling the Microbial Signatures of Arabica Coffee Cherries: Insights into Ripeness Specific Diversity, Functional Traits, and Implications for Quality and Safety.</title>
        <authorList>
            <consortium name="RefSeq"/>
            <person name="Tenea G.N."/>
            <person name="Cifuentes V."/>
            <person name="Reyes P."/>
            <person name="Cevallos-Vallejos M."/>
        </authorList>
    </citation>
    <scope>NUCLEOTIDE SEQUENCE [LARGE SCALE GENOMIC DNA]</scope>
</reference>
<gene>
    <name evidence="3" type="primary">LOC140016832</name>
</gene>
<dbReference type="Pfam" id="PF13966">
    <property type="entry name" value="zf-RVT"/>
    <property type="match status" value="1"/>
</dbReference>
<feature type="domain" description="Reverse transcriptase zinc-binding" evidence="1">
    <location>
        <begin position="244"/>
        <end position="313"/>
    </location>
</feature>
<dbReference type="Proteomes" id="UP001652660">
    <property type="component" value="Chromosome 1e"/>
</dbReference>
<reference evidence="3" key="2">
    <citation type="submission" date="2025-08" db="UniProtKB">
        <authorList>
            <consortium name="RefSeq"/>
        </authorList>
    </citation>
    <scope>IDENTIFICATION</scope>
    <source>
        <tissue evidence="3">Leaves</tissue>
    </source>
</reference>
<dbReference type="RefSeq" id="XP_071926924.1">
    <property type="nucleotide sequence ID" value="XM_072070823.1"/>
</dbReference>
<evidence type="ECO:0000313" key="3">
    <source>
        <dbReference type="RefSeq" id="XP_071926924.1"/>
    </source>
</evidence>
<keyword evidence="2" id="KW-1185">Reference proteome</keyword>
<dbReference type="InterPro" id="IPR026960">
    <property type="entry name" value="RVT-Znf"/>
</dbReference>
<evidence type="ECO:0000259" key="1">
    <source>
        <dbReference type="Pfam" id="PF13966"/>
    </source>
</evidence>